<evidence type="ECO:0000256" key="2">
    <source>
        <dbReference type="ARBA" id="ARBA00013932"/>
    </source>
</evidence>
<evidence type="ECO:0000256" key="5">
    <source>
        <dbReference type="ARBA" id="ARBA00023163"/>
    </source>
</evidence>
<dbReference type="PROSITE" id="PS51134">
    <property type="entry name" value="ZF_TFIIB"/>
    <property type="match status" value="1"/>
</dbReference>
<organism evidence="9 10">
    <name type="scientific">Gigaspora margarita</name>
    <dbReference type="NCBI Taxonomy" id="4874"/>
    <lineage>
        <taxon>Eukaryota</taxon>
        <taxon>Fungi</taxon>
        <taxon>Fungi incertae sedis</taxon>
        <taxon>Mucoromycota</taxon>
        <taxon>Glomeromycotina</taxon>
        <taxon>Glomeromycetes</taxon>
        <taxon>Diversisporales</taxon>
        <taxon>Gigasporaceae</taxon>
        <taxon>Gigaspora</taxon>
    </lineage>
</organism>
<evidence type="ECO:0000256" key="1">
    <source>
        <dbReference type="ARBA" id="ARBA00010857"/>
    </source>
</evidence>
<dbReference type="SUPFAM" id="SSF57783">
    <property type="entry name" value="Zinc beta-ribbon"/>
    <property type="match status" value="1"/>
</dbReference>
<keyword evidence="10" id="KW-1185">Reference proteome</keyword>
<evidence type="ECO:0000256" key="6">
    <source>
        <dbReference type="ARBA" id="ARBA00031706"/>
    </source>
</evidence>
<dbReference type="PANTHER" id="PTHR11618:SF13">
    <property type="entry name" value="TRANSCRIPTION INITIATION FACTOR IIB"/>
    <property type="match status" value="1"/>
</dbReference>
<protein>
    <recommendedName>
        <fullName evidence="2">Transcription initiation factor IIB</fullName>
    </recommendedName>
    <alternativeName>
        <fullName evidence="6">General transcription factor TFIIB</fullName>
    </alternativeName>
</protein>
<keyword evidence="4" id="KW-0805">Transcription regulation</keyword>
<keyword evidence="3" id="KW-0677">Repeat</keyword>
<dbReference type="InterPro" id="IPR013150">
    <property type="entry name" value="TFIIB_cyclin"/>
</dbReference>
<feature type="domain" description="TFIIB-type" evidence="8">
    <location>
        <begin position="33"/>
        <end position="66"/>
    </location>
</feature>
<dbReference type="Gene3D" id="1.10.472.170">
    <property type="match status" value="1"/>
</dbReference>
<comment type="caution">
    <text evidence="9">The sequence shown here is derived from an EMBL/GenBank/DDBJ whole genome shotgun (WGS) entry which is preliminary data.</text>
</comment>
<evidence type="ECO:0000256" key="7">
    <source>
        <dbReference type="PROSITE-ProRule" id="PRU00469"/>
    </source>
</evidence>
<gene>
    <name evidence="9" type="ORF">GMARGA_LOCUS6009</name>
</gene>
<dbReference type="Pfam" id="PF08271">
    <property type="entry name" value="Zn_Ribbon_TF"/>
    <property type="match status" value="1"/>
</dbReference>
<dbReference type="PROSITE" id="PS00782">
    <property type="entry name" value="TFIIB"/>
    <property type="match status" value="1"/>
</dbReference>
<keyword evidence="7" id="KW-0863">Zinc-finger</keyword>
<evidence type="ECO:0000256" key="3">
    <source>
        <dbReference type="ARBA" id="ARBA00022737"/>
    </source>
</evidence>
<comment type="similarity">
    <text evidence="1">Belongs to the TFIIB family.</text>
</comment>
<dbReference type="InterPro" id="IPR023486">
    <property type="entry name" value="TFIIB_CS"/>
</dbReference>
<dbReference type="InterPro" id="IPR000812">
    <property type="entry name" value="TFIIB"/>
</dbReference>
<keyword evidence="5" id="KW-0804">Transcription</keyword>
<dbReference type="PRINTS" id="PR00685">
    <property type="entry name" value="TIFACTORIIB"/>
</dbReference>
<dbReference type="SUPFAM" id="SSF47954">
    <property type="entry name" value="Cyclin-like"/>
    <property type="match status" value="2"/>
</dbReference>
<proteinExistence type="inferred from homology"/>
<dbReference type="PANTHER" id="PTHR11618">
    <property type="entry name" value="TRANSCRIPTION INITIATION FACTOR IIB-RELATED"/>
    <property type="match status" value="1"/>
</dbReference>
<evidence type="ECO:0000313" key="10">
    <source>
        <dbReference type="Proteomes" id="UP000789901"/>
    </source>
</evidence>
<keyword evidence="7" id="KW-0479">Metal-binding</keyword>
<accession>A0ABN7UFA3</accession>
<dbReference type="Pfam" id="PF00382">
    <property type="entry name" value="TFIIB"/>
    <property type="match status" value="2"/>
</dbReference>
<dbReference type="EMBL" id="CAJVQB010002645">
    <property type="protein sequence ID" value="CAG8582380.1"/>
    <property type="molecule type" value="Genomic_DNA"/>
</dbReference>
<evidence type="ECO:0000256" key="4">
    <source>
        <dbReference type="ARBA" id="ARBA00023015"/>
    </source>
</evidence>
<dbReference type="Gene3D" id="1.10.472.10">
    <property type="entry name" value="Cyclin-like"/>
    <property type="match status" value="1"/>
</dbReference>
<reference evidence="9 10" key="1">
    <citation type="submission" date="2021-06" db="EMBL/GenBank/DDBJ databases">
        <authorList>
            <person name="Kallberg Y."/>
            <person name="Tangrot J."/>
            <person name="Rosling A."/>
        </authorList>
    </citation>
    <scope>NUCLEOTIDE SEQUENCE [LARGE SCALE GENOMIC DNA]</scope>
    <source>
        <strain evidence="9 10">120-4 pot B 10/14</strain>
    </source>
</reference>
<dbReference type="Proteomes" id="UP000789901">
    <property type="component" value="Unassembled WGS sequence"/>
</dbReference>
<keyword evidence="7" id="KW-0862">Zinc</keyword>
<evidence type="ECO:0000313" key="9">
    <source>
        <dbReference type="EMBL" id="CAG8582380.1"/>
    </source>
</evidence>
<sequence length="325" mass="36295">MSVPMGNAFPKLKRTMSEEESLTSSVILPDLNISLICPICKNPQPKIIEEYVNGDLVCGECGLVLSDHIIDTRPEWRTFQYDENEKDASRVRVGAPVDPFLPGAALETTISSKGKSDLTKTHFKATVDKNTLTLKHALHEIEAMCTLMDLSKEVIDTTKQLYRRTVEEKLIRGKNKITFYAACIYVACRISKVARSFKEICASTQVSKKLLAHAVKNLVATFELNMGLMTSEDLMSRFCNRLGLTHDIERICSKISQRIEELGLLTGRTQNTIAAATIHFITNTFNIPMSIEKIALVSGMAVHSIKSVSQMIYSEKMKFLDLLGD</sequence>
<name>A0ABN7UFA3_GIGMA</name>
<dbReference type="SMART" id="SM00385">
    <property type="entry name" value="CYCLIN"/>
    <property type="match status" value="2"/>
</dbReference>
<dbReference type="InterPro" id="IPR013137">
    <property type="entry name" value="Znf_TFIIB"/>
</dbReference>
<evidence type="ECO:0000259" key="8">
    <source>
        <dbReference type="PROSITE" id="PS51134"/>
    </source>
</evidence>
<dbReference type="InterPro" id="IPR013763">
    <property type="entry name" value="Cyclin-like_dom"/>
</dbReference>
<dbReference type="InterPro" id="IPR036915">
    <property type="entry name" value="Cyclin-like_sf"/>
</dbReference>